<protein>
    <submittedName>
        <fullName evidence="7">16S rRNA (Cytosine967-C5)-methyltransferase</fullName>
    </submittedName>
</protein>
<reference evidence="7 8" key="1">
    <citation type="submission" date="2017-07" db="EMBL/GenBank/DDBJ databases">
        <authorList>
            <person name="Sun Z.S."/>
            <person name="Albrecht U."/>
            <person name="Echele G."/>
            <person name="Lee C.C."/>
        </authorList>
    </citation>
    <scope>NUCLEOTIDE SEQUENCE [LARGE SCALE GENOMIC DNA]</scope>
    <source>
        <strain evidence="7 8">DSM 14827</strain>
    </source>
</reference>
<evidence type="ECO:0000313" key="7">
    <source>
        <dbReference type="EMBL" id="SNT74420.1"/>
    </source>
</evidence>
<evidence type="ECO:0000256" key="5">
    <source>
        <dbReference type="PROSITE-ProRule" id="PRU01023"/>
    </source>
</evidence>
<dbReference type="InterPro" id="IPR049560">
    <property type="entry name" value="MeTrfase_RsmB-F_NOP2_cat"/>
</dbReference>
<keyword evidence="4 5" id="KW-0694">RNA-binding</keyword>
<dbReference type="InterPro" id="IPR023267">
    <property type="entry name" value="RCMT"/>
</dbReference>
<evidence type="ECO:0000313" key="8">
    <source>
        <dbReference type="Proteomes" id="UP000198307"/>
    </source>
</evidence>
<accession>A0A239PW84</accession>
<dbReference type="Proteomes" id="UP000198307">
    <property type="component" value="Unassembled WGS sequence"/>
</dbReference>
<dbReference type="SUPFAM" id="SSF53335">
    <property type="entry name" value="S-adenosyl-L-methionine-dependent methyltransferases"/>
    <property type="match status" value="1"/>
</dbReference>
<evidence type="ECO:0000256" key="2">
    <source>
        <dbReference type="ARBA" id="ARBA00022679"/>
    </source>
</evidence>
<organism evidence="7 8">
    <name type="scientific">Paracoccus seriniphilus</name>
    <dbReference type="NCBI Taxonomy" id="184748"/>
    <lineage>
        <taxon>Bacteria</taxon>
        <taxon>Pseudomonadati</taxon>
        <taxon>Pseudomonadota</taxon>
        <taxon>Alphaproteobacteria</taxon>
        <taxon>Rhodobacterales</taxon>
        <taxon>Paracoccaceae</taxon>
        <taxon>Paracoccus</taxon>
    </lineage>
</organism>
<evidence type="ECO:0000259" key="6">
    <source>
        <dbReference type="PROSITE" id="PS51686"/>
    </source>
</evidence>
<dbReference type="GO" id="GO:0003723">
    <property type="term" value="F:RNA binding"/>
    <property type="evidence" value="ECO:0007669"/>
    <property type="project" value="UniProtKB-UniRule"/>
</dbReference>
<keyword evidence="1 5" id="KW-0489">Methyltransferase</keyword>
<keyword evidence="8" id="KW-1185">Reference proteome</keyword>
<feature type="binding site" evidence="5">
    <location>
        <position position="247"/>
    </location>
    <ligand>
        <name>S-adenosyl-L-methionine</name>
        <dbReference type="ChEBI" id="CHEBI:59789"/>
    </ligand>
</feature>
<name>A0A239PW84_9RHOB</name>
<evidence type="ECO:0000256" key="3">
    <source>
        <dbReference type="ARBA" id="ARBA00022691"/>
    </source>
</evidence>
<keyword evidence="2 5" id="KW-0808">Transferase</keyword>
<dbReference type="Pfam" id="PF22458">
    <property type="entry name" value="RsmF-B_ferredox"/>
    <property type="match status" value="1"/>
</dbReference>
<comment type="similarity">
    <text evidence="5">Belongs to the class I-like SAM-binding methyltransferase superfamily. RsmB/NOP family.</text>
</comment>
<evidence type="ECO:0000256" key="4">
    <source>
        <dbReference type="ARBA" id="ARBA00022884"/>
    </source>
</evidence>
<comment type="caution">
    <text evidence="5">Lacks conserved residue(s) required for the propagation of feature annotation.</text>
</comment>
<dbReference type="Pfam" id="PF01189">
    <property type="entry name" value="Methyltr_RsmB-F"/>
    <property type="match status" value="1"/>
</dbReference>
<dbReference type="RefSeq" id="WP_089344547.1">
    <property type="nucleotide sequence ID" value="NZ_CP067129.1"/>
</dbReference>
<proteinExistence type="inferred from homology"/>
<keyword evidence="3 5" id="KW-0949">S-adenosyl-L-methionine</keyword>
<dbReference type="InterPro" id="IPR054728">
    <property type="entry name" value="RsmB-like_ferredoxin"/>
</dbReference>
<dbReference type="AlphaFoldDB" id="A0A239PW84"/>
<feature type="binding site" evidence="5">
    <location>
        <position position="271"/>
    </location>
    <ligand>
        <name>S-adenosyl-L-methionine</name>
        <dbReference type="ChEBI" id="CHEBI:59789"/>
    </ligand>
</feature>
<feature type="active site" description="Nucleophile" evidence="5">
    <location>
        <position position="336"/>
    </location>
</feature>
<dbReference type="PROSITE" id="PS51686">
    <property type="entry name" value="SAM_MT_RSMB_NOP"/>
    <property type="match status" value="1"/>
</dbReference>
<dbReference type="GO" id="GO:0001510">
    <property type="term" value="P:RNA methylation"/>
    <property type="evidence" value="ECO:0007669"/>
    <property type="project" value="InterPro"/>
</dbReference>
<dbReference type="Gene3D" id="3.40.50.150">
    <property type="entry name" value="Vaccinia Virus protein VP39"/>
    <property type="match status" value="1"/>
</dbReference>
<dbReference type="Gene3D" id="3.30.70.1170">
    <property type="entry name" value="Sun protein, domain 3"/>
    <property type="match status" value="1"/>
</dbReference>
<dbReference type="EMBL" id="FZQB01000007">
    <property type="protein sequence ID" value="SNT74420.1"/>
    <property type="molecule type" value="Genomic_DNA"/>
</dbReference>
<dbReference type="PANTHER" id="PTHR22807:SF53">
    <property type="entry name" value="RIBOSOMAL RNA SMALL SUBUNIT METHYLTRANSFERASE B-RELATED"/>
    <property type="match status" value="1"/>
</dbReference>
<feature type="binding site" evidence="5">
    <location>
        <position position="283"/>
    </location>
    <ligand>
        <name>S-adenosyl-L-methionine</name>
        <dbReference type="ChEBI" id="CHEBI:59789"/>
    </ligand>
</feature>
<evidence type="ECO:0000256" key="1">
    <source>
        <dbReference type="ARBA" id="ARBA00022603"/>
    </source>
</evidence>
<dbReference type="InterPro" id="IPR001678">
    <property type="entry name" value="MeTrfase_RsmB-F_NOP2_dom"/>
</dbReference>
<gene>
    <name evidence="7" type="ORF">SAMN05444959_107136</name>
</gene>
<sequence>MTPAARIASAIEILDRVLAGHPAEQSLLRWSRASRFAGSGDRAAVRDLVFEALRRRNSLAALGGGCDGRRLMIGMLRDGDTDPDTVFTGMGHAPAALSDAERHQGVDSPPVIDLPEWILPFWRESLGEEADRIAALMGQRAPVWLRVNGRKSSVEQALAALADDGVEAKADDRLEGALQVTSGERRIARSGAYLEGLVELQDLSPQMACAALPLKSGDRVLDYCAGGGGKALALACRQGGLKIDAHDADPGRMQDIPARAARAGVSIRLTDRVAGKYQLVVADVPCSGSGTWRRSPDAKWRLDEKNLDNLTATQSQILDSCSKFVAPAGHLAYMTCSLLDEENDRQIAAFLSRNDRFSLISRQLWTPVTASDGFFLALLQRNP</sequence>
<dbReference type="PRINTS" id="PR02008">
    <property type="entry name" value="RCMTFAMILY"/>
</dbReference>
<dbReference type="OrthoDB" id="9810297at2"/>
<dbReference type="GO" id="GO:0008173">
    <property type="term" value="F:RNA methyltransferase activity"/>
    <property type="evidence" value="ECO:0007669"/>
    <property type="project" value="InterPro"/>
</dbReference>
<dbReference type="InterPro" id="IPR029063">
    <property type="entry name" value="SAM-dependent_MTases_sf"/>
</dbReference>
<feature type="domain" description="SAM-dependent MTase RsmB/NOP-type" evidence="6">
    <location>
        <begin position="133"/>
        <end position="383"/>
    </location>
</feature>
<dbReference type="PANTHER" id="PTHR22807">
    <property type="entry name" value="NOP2 YEAST -RELATED NOL1/NOP2/FMU SUN DOMAIN-CONTAINING"/>
    <property type="match status" value="1"/>
</dbReference>